<name>A0A152A8M1_TIELA</name>
<reference evidence="1 2" key="1">
    <citation type="submission" date="2015-12" db="EMBL/GenBank/DDBJ databases">
        <title>Dictyostelia acquired genes for synthesis and detection of signals that induce cell-type specialization by lateral gene transfer from prokaryotes.</title>
        <authorList>
            <person name="Gloeckner G."/>
            <person name="Schaap P."/>
        </authorList>
    </citation>
    <scope>NUCLEOTIDE SEQUENCE [LARGE SCALE GENOMIC DNA]</scope>
    <source>
        <strain evidence="1 2">TK</strain>
    </source>
</reference>
<keyword evidence="2" id="KW-1185">Reference proteome</keyword>
<evidence type="ECO:0000313" key="2">
    <source>
        <dbReference type="Proteomes" id="UP000076078"/>
    </source>
</evidence>
<evidence type="ECO:0000313" key="1">
    <source>
        <dbReference type="EMBL" id="KYR02455.1"/>
    </source>
</evidence>
<protein>
    <recommendedName>
        <fullName evidence="3">Ankyrin repeat-containing protein</fullName>
    </recommendedName>
</protein>
<dbReference type="Proteomes" id="UP000076078">
    <property type="component" value="Unassembled WGS sequence"/>
</dbReference>
<organism evidence="1 2">
    <name type="scientific">Tieghemostelium lacteum</name>
    <name type="common">Slime mold</name>
    <name type="synonym">Dictyostelium lacteum</name>
    <dbReference type="NCBI Taxonomy" id="361077"/>
    <lineage>
        <taxon>Eukaryota</taxon>
        <taxon>Amoebozoa</taxon>
        <taxon>Evosea</taxon>
        <taxon>Eumycetozoa</taxon>
        <taxon>Dictyostelia</taxon>
        <taxon>Dictyosteliales</taxon>
        <taxon>Raperosteliaceae</taxon>
        <taxon>Tieghemostelium</taxon>
    </lineage>
</organism>
<evidence type="ECO:0008006" key="3">
    <source>
        <dbReference type="Google" id="ProtNLM"/>
    </source>
</evidence>
<proteinExistence type="predicted"/>
<comment type="caution">
    <text evidence="1">The sequence shown here is derived from an EMBL/GenBank/DDBJ whole genome shotgun (WGS) entry which is preliminary data.</text>
</comment>
<dbReference type="InParanoid" id="A0A152A8M1"/>
<dbReference type="EMBL" id="LODT01000004">
    <property type="protein sequence ID" value="KYR02455.1"/>
    <property type="molecule type" value="Genomic_DNA"/>
</dbReference>
<dbReference type="AlphaFoldDB" id="A0A152A8M1"/>
<sequence>MDIDFRYFLKNQVLWNNIKKYIATDISTPERYINSITWIVNNKHWSLLVYKLKKGERLHDFSAVWSIDTIYKILYETGDLEMVKLLVERYDLFYRKSISNDPFKDWDKDKLQQLKYKVLDLMEFLQNNMGMDGISATAYCLLSHLSLSDSDFIDRMLNNGVILNGRGDVVEPTIEIGNFDLLMYLDSKFHGKFYNLTTTGERRKLFKNMDNLYRKWLLKALKCRQFPIVKYLVVNHMDSVSSAIDLPFIMINSSTEEIFEFLISVYKDIHKIPQSYDTMSYIVNKLVESPQIITDFLLTYHYHPRSILHQVEALKKAIPLITNYKETSKWLHHLHNLKKHRHEVSPLLGHHPHKYTFESFEHFTVDEYKAIQKQKHFTKITLQTAIKLLHFEFIEYFLSVRLKGATYLSGTTKQIKGLIIMVCRRKEDKVTKLILDALPPKTNFGFLLEGMAFGSVKYLVNGGFKTLDSFLDKSVKYPDNILLEAAYFGDFTIFKMVYNQISKTDRVAKYHKYQQHALCKTSNNKIMEFLLNEGCGYSQFFISKCVSGGDPHAIDILLKYIPTQVTQYFNTLKVEDIIKNRYGGYQSKNNIFFDSSLTVFQTIERTLEHPISSNLNIITLAAQAFDFHLVEYMINEKSYLPTLHDITAFLENTKNKGTSPSFFRIIKLLISPWIGKSQVQKLSPTHFIVTLMPKILTDPQLAHFLFKHFPNLLKKYIETNNRFTCDPHTLINALNVLYPNREWKSDKKALDKVLKFIFDNIHFSLHSDYLVVLSTLISEYPVEIITWPRKITSAIPLDTENTLFSYYN</sequence>
<dbReference type="SUPFAM" id="SSF48403">
    <property type="entry name" value="Ankyrin repeat"/>
    <property type="match status" value="1"/>
</dbReference>
<gene>
    <name evidence="1" type="ORF">DLAC_01295</name>
</gene>
<accession>A0A152A8M1</accession>
<dbReference type="InterPro" id="IPR036770">
    <property type="entry name" value="Ankyrin_rpt-contain_sf"/>
</dbReference>